<keyword evidence="1" id="KW-0472">Membrane</keyword>
<reference evidence="2 3" key="1">
    <citation type="submission" date="2016-08" db="EMBL/GenBank/DDBJ databases">
        <title>A novel genetic cassette of butanologenic Thermoanaerobacterium thermosaccharolyticum that directly convert cellulose to butanol.</title>
        <authorList>
            <person name="Li T."/>
            <person name="He J."/>
        </authorList>
    </citation>
    <scope>NUCLEOTIDE SEQUENCE [LARGE SCALE GENOMIC DNA]</scope>
    <source>
        <strain evidence="2 3">TG57</strain>
    </source>
</reference>
<name>A0A223HZL6_THETR</name>
<keyword evidence="1" id="KW-0812">Transmembrane</keyword>
<feature type="transmembrane region" description="Helical" evidence="1">
    <location>
        <begin position="33"/>
        <end position="52"/>
    </location>
</feature>
<gene>
    <name evidence="2" type="ORF">Thert_01760</name>
</gene>
<sequence length="76" mass="7861">MPYKDIKYFTTQGSISKEIKITGCGGDLGGSSIGGAIIGGIIAGGVGAIIGSRKEGRIEPIKTEIITHDDKETILL</sequence>
<dbReference type="EMBL" id="CP016893">
    <property type="protein sequence ID" value="AST57754.1"/>
    <property type="molecule type" value="Genomic_DNA"/>
</dbReference>
<dbReference type="RefSeq" id="WP_094397389.1">
    <property type="nucleotide sequence ID" value="NZ_CP016893.1"/>
</dbReference>
<proteinExistence type="predicted"/>
<accession>A0A223HZL6</accession>
<evidence type="ECO:0000256" key="1">
    <source>
        <dbReference type="SAM" id="Phobius"/>
    </source>
</evidence>
<evidence type="ECO:0000313" key="2">
    <source>
        <dbReference type="EMBL" id="AST57754.1"/>
    </source>
</evidence>
<organism evidence="2 3">
    <name type="scientific">Thermoanaerobacterium thermosaccharolyticum</name>
    <name type="common">Clostridium thermosaccharolyticum</name>
    <dbReference type="NCBI Taxonomy" id="1517"/>
    <lineage>
        <taxon>Bacteria</taxon>
        <taxon>Bacillati</taxon>
        <taxon>Bacillota</taxon>
        <taxon>Clostridia</taxon>
        <taxon>Thermoanaerobacterales</taxon>
        <taxon>Thermoanaerobacteraceae</taxon>
        <taxon>Thermoanaerobacterium</taxon>
    </lineage>
</organism>
<dbReference type="AlphaFoldDB" id="A0A223HZL6"/>
<keyword evidence="1" id="KW-1133">Transmembrane helix</keyword>
<evidence type="ECO:0000313" key="3">
    <source>
        <dbReference type="Proteomes" id="UP000214975"/>
    </source>
</evidence>
<dbReference type="Proteomes" id="UP000214975">
    <property type="component" value="Chromosome"/>
</dbReference>
<protein>
    <submittedName>
        <fullName evidence="2">Uncharacterized protein</fullName>
    </submittedName>
</protein>